<dbReference type="Proteomes" id="UP000334923">
    <property type="component" value="Unassembled WGS sequence"/>
</dbReference>
<organism evidence="6 7">
    <name type="scientific">Methylacidimicrobium tartarophylax</name>
    <dbReference type="NCBI Taxonomy" id="1041768"/>
    <lineage>
        <taxon>Bacteria</taxon>
        <taxon>Pseudomonadati</taxon>
        <taxon>Verrucomicrobiota</taxon>
        <taxon>Methylacidimicrobium</taxon>
    </lineage>
</organism>
<dbReference type="InterPro" id="IPR027417">
    <property type="entry name" value="P-loop_NTPase"/>
</dbReference>
<protein>
    <submittedName>
        <fullName evidence="6">Putative ATP-dependent helicase DinG</fullName>
        <ecNumber evidence="6">3.6.4.12</ecNumber>
    </submittedName>
</protein>
<evidence type="ECO:0000313" key="7">
    <source>
        <dbReference type="Proteomes" id="UP000334923"/>
    </source>
</evidence>
<dbReference type="PROSITE" id="PS51193">
    <property type="entry name" value="HELICASE_ATP_BIND_2"/>
    <property type="match status" value="1"/>
</dbReference>
<dbReference type="InterPro" id="IPR045028">
    <property type="entry name" value="DinG/Rad3-like"/>
</dbReference>
<evidence type="ECO:0000259" key="5">
    <source>
        <dbReference type="PROSITE" id="PS51193"/>
    </source>
</evidence>
<evidence type="ECO:0000256" key="1">
    <source>
        <dbReference type="ARBA" id="ARBA00022741"/>
    </source>
</evidence>
<dbReference type="PANTHER" id="PTHR11472:SF34">
    <property type="entry name" value="REGULATOR OF TELOMERE ELONGATION HELICASE 1"/>
    <property type="match status" value="1"/>
</dbReference>
<gene>
    <name evidence="6" type="primary">dinG</name>
    <name evidence="6" type="ORF">MAMT_00422</name>
</gene>
<accession>A0A5E6M9P9</accession>
<dbReference type="Gene3D" id="3.40.50.300">
    <property type="entry name" value="P-loop containing nucleotide triphosphate hydrolases"/>
    <property type="match status" value="2"/>
</dbReference>
<name>A0A5E6M9P9_9BACT</name>
<dbReference type="SUPFAM" id="SSF52540">
    <property type="entry name" value="P-loop containing nucleoside triphosphate hydrolases"/>
    <property type="match status" value="1"/>
</dbReference>
<dbReference type="InterPro" id="IPR006555">
    <property type="entry name" value="ATP-dep_Helicase_C"/>
</dbReference>
<dbReference type="Pfam" id="PF13307">
    <property type="entry name" value="Helicase_C_2"/>
    <property type="match status" value="1"/>
</dbReference>
<dbReference type="GO" id="GO:0005524">
    <property type="term" value="F:ATP binding"/>
    <property type="evidence" value="ECO:0007669"/>
    <property type="project" value="UniProtKB-KW"/>
</dbReference>
<proteinExistence type="inferred from homology"/>
<dbReference type="GO" id="GO:0006139">
    <property type="term" value="P:nucleobase-containing compound metabolic process"/>
    <property type="evidence" value="ECO:0007669"/>
    <property type="project" value="InterPro"/>
</dbReference>
<evidence type="ECO:0000256" key="4">
    <source>
        <dbReference type="ARBA" id="ARBA00038058"/>
    </source>
</evidence>
<keyword evidence="2 6" id="KW-0378">Hydrolase</keyword>
<dbReference type="GO" id="GO:0003676">
    <property type="term" value="F:nucleic acid binding"/>
    <property type="evidence" value="ECO:0007669"/>
    <property type="project" value="InterPro"/>
</dbReference>
<dbReference type="PANTHER" id="PTHR11472">
    <property type="entry name" value="DNA REPAIR DEAD HELICASE RAD3/XP-D SUBFAMILY MEMBER"/>
    <property type="match status" value="1"/>
</dbReference>
<evidence type="ECO:0000256" key="3">
    <source>
        <dbReference type="ARBA" id="ARBA00022840"/>
    </source>
</evidence>
<dbReference type="EC" id="3.6.4.12" evidence="6"/>
<dbReference type="GO" id="GO:0016818">
    <property type="term" value="F:hydrolase activity, acting on acid anhydrides, in phosphorus-containing anhydrides"/>
    <property type="evidence" value="ECO:0007669"/>
    <property type="project" value="InterPro"/>
</dbReference>
<dbReference type="InterPro" id="IPR014013">
    <property type="entry name" value="Helic_SF1/SF2_ATP-bd_DinG/Rad3"/>
</dbReference>
<dbReference type="EMBL" id="CABFVA020000014">
    <property type="protein sequence ID" value="VVM05028.1"/>
    <property type="molecule type" value="Genomic_DNA"/>
</dbReference>
<feature type="domain" description="Helicase ATP-binding" evidence="5">
    <location>
        <begin position="1"/>
        <end position="270"/>
    </location>
</feature>
<evidence type="ECO:0000256" key="2">
    <source>
        <dbReference type="ARBA" id="ARBA00022801"/>
    </source>
</evidence>
<reference evidence="6 7" key="1">
    <citation type="submission" date="2019-09" db="EMBL/GenBank/DDBJ databases">
        <authorList>
            <person name="Cremers G."/>
        </authorList>
    </citation>
    <scope>NUCLEOTIDE SEQUENCE [LARGE SCALE GENOMIC DNA]</scope>
    <source>
        <strain evidence="6">4A</strain>
    </source>
</reference>
<dbReference type="GO" id="GO:0003678">
    <property type="term" value="F:DNA helicase activity"/>
    <property type="evidence" value="ECO:0007669"/>
    <property type="project" value="UniProtKB-EC"/>
</dbReference>
<dbReference type="AlphaFoldDB" id="A0A5E6M9P9"/>
<keyword evidence="7" id="KW-1185">Reference proteome</keyword>
<keyword evidence="6" id="KW-0347">Helicase</keyword>
<keyword evidence="1" id="KW-0547">Nucleotide-binding</keyword>
<keyword evidence="3" id="KW-0067">ATP-binding</keyword>
<dbReference type="SMART" id="SM00491">
    <property type="entry name" value="HELICc2"/>
    <property type="match status" value="1"/>
</dbReference>
<sequence length="627" mass="69802">MARAVAEALSEKTVLAVEAGTGTGKSLAYLFPALRCARNLGQHGVISTHTLNLQAQLFGRDLPLLLRTLSDSFSVVLLKGRRNYFCPRRIDQALRYGGDLFALRETEEISRIARWSFETTTGCWEELDPPPEPRLWSRLCSEPQLCTARSCQDNPRCFYQRLRDQSAEADLTIVNHALFFSLLAGGLGSDPSEDLSFAKDFVIFDEAHQVETVAARHLGLSLSEGQTRSLLQRLYHPRTGRGLLPLLRASDSIQKTKEALTVLTSLFERLRAAVSDSKSREVRILRDGLVPNVLDAPLAELAEAIQDAAAEATDRDLKREIEDHARKTVSLRAAFAAFLDQSLPDHVYWVEVQDGDSPEGTRLAAVPLSVAPLLERLLYQGERSLVFTSATLTIGGSFHYFQKRLGLREPRTLVLDSSFDYVRQMKVCVPSGIPDPSETAGYEAALEAWIRYFTTQSRGSAFVLFTNRRTLLSLASRLAPFFEEKGFPLLVHDGIVDRHSLLERFRSSPGAVLFGTDSFWQGVDVPGEALSCVILTRLPFGTPDHPLARARAERLQAAGSDPFLSYFLPEALLKFRQGIGRLIRSREDRGTIAILDSRILTKRYGRSFFGVLPDCPVEILDRDPPIG</sequence>
<comment type="similarity">
    <text evidence="4">Belongs to the helicase family. DinG subfamily.</text>
</comment>
<evidence type="ECO:0000313" key="6">
    <source>
        <dbReference type="EMBL" id="VVM05028.1"/>
    </source>
</evidence>